<protein>
    <submittedName>
        <fullName evidence="7">ABC transporter substrate-binding protein</fullName>
    </submittedName>
</protein>
<comment type="similarity">
    <text evidence="2">Belongs to the bacterial solute-binding protein 5 family.</text>
</comment>
<evidence type="ECO:0000256" key="1">
    <source>
        <dbReference type="ARBA" id="ARBA00004196"/>
    </source>
</evidence>
<evidence type="ECO:0000313" key="7">
    <source>
        <dbReference type="EMBL" id="WQB69777.1"/>
    </source>
</evidence>
<organism evidence="7 8">
    <name type="scientific">Microbacterium invictum</name>
    <dbReference type="NCBI Taxonomy" id="515415"/>
    <lineage>
        <taxon>Bacteria</taxon>
        <taxon>Bacillati</taxon>
        <taxon>Actinomycetota</taxon>
        <taxon>Actinomycetes</taxon>
        <taxon>Micrococcales</taxon>
        <taxon>Microbacteriaceae</taxon>
        <taxon>Microbacterium</taxon>
    </lineage>
</organism>
<comment type="subcellular location">
    <subcellularLocation>
        <location evidence="1">Cell envelope</location>
    </subcellularLocation>
</comment>
<dbReference type="Proteomes" id="UP001324533">
    <property type="component" value="Chromosome"/>
</dbReference>
<evidence type="ECO:0000256" key="5">
    <source>
        <dbReference type="SAM" id="SignalP"/>
    </source>
</evidence>
<dbReference type="PANTHER" id="PTHR30290:SF10">
    <property type="entry name" value="PERIPLASMIC OLIGOPEPTIDE-BINDING PROTEIN-RELATED"/>
    <property type="match status" value="1"/>
</dbReference>
<feature type="chain" id="PRO_5045545223" evidence="5">
    <location>
        <begin position="25"/>
        <end position="544"/>
    </location>
</feature>
<name>A0ABZ0V847_9MICO</name>
<feature type="signal peptide" evidence="5">
    <location>
        <begin position="1"/>
        <end position="24"/>
    </location>
</feature>
<reference evidence="7 8" key="1">
    <citation type="submission" date="2023-06" db="EMBL/GenBank/DDBJ databases">
        <title>Rock-solubilizing bacteria, Microbacterium invictum, promotes re-establishment of vegetation in rocky wasteland by accelerating rock bio-weathering and reshaping soil bacterial community.</title>
        <authorList>
            <person name="Liu C."/>
        </authorList>
    </citation>
    <scope>NUCLEOTIDE SEQUENCE [LARGE SCALE GENOMIC DNA]</scope>
    <source>
        <strain evidence="7 8">X-18</strain>
    </source>
</reference>
<gene>
    <name evidence="7" type="ORF">T9R20_13905</name>
</gene>
<dbReference type="Gene3D" id="3.40.190.10">
    <property type="entry name" value="Periplasmic binding protein-like II"/>
    <property type="match status" value="1"/>
</dbReference>
<dbReference type="InterPro" id="IPR039424">
    <property type="entry name" value="SBP_5"/>
</dbReference>
<dbReference type="PROSITE" id="PS51257">
    <property type="entry name" value="PROKAR_LIPOPROTEIN"/>
    <property type="match status" value="1"/>
</dbReference>
<dbReference type="CDD" id="cd08512">
    <property type="entry name" value="PBP2_NikA_DppA_OppA_like_7"/>
    <property type="match status" value="1"/>
</dbReference>
<evidence type="ECO:0000256" key="3">
    <source>
        <dbReference type="ARBA" id="ARBA00022448"/>
    </source>
</evidence>
<dbReference type="Gene3D" id="3.10.105.10">
    <property type="entry name" value="Dipeptide-binding Protein, Domain 3"/>
    <property type="match status" value="1"/>
</dbReference>
<evidence type="ECO:0000256" key="4">
    <source>
        <dbReference type="ARBA" id="ARBA00022729"/>
    </source>
</evidence>
<keyword evidence="3" id="KW-0813">Transport</keyword>
<feature type="domain" description="Solute-binding protein family 5" evidence="6">
    <location>
        <begin position="92"/>
        <end position="459"/>
    </location>
</feature>
<dbReference type="SUPFAM" id="SSF53850">
    <property type="entry name" value="Periplasmic binding protein-like II"/>
    <property type="match status" value="1"/>
</dbReference>
<evidence type="ECO:0000256" key="2">
    <source>
        <dbReference type="ARBA" id="ARBA00005695"/>
    </source>
</evidence>
<dbReference type="RefSeq" id="WP_322409899.1">
    <property type="nucleotide sequence ID" value="NZ_CP139779.1"/>
</dbReference>
<proteinExistence type="inferred from homology"/>
<keyword evidence="4 5" id="KW-0732">Signal</keyword>
<sequence length="544" mass="58413">MNTRTPRRLAVVGVALSATALVLAGCGSAASSEESSAFVIVTAAQPPSFSYETSATGYEAGEFWANTGATLIRNPYVEGEGDLSASQDLFGFEPLLAESYEVSEDRLTYTFHLDPDAKSVAGNTITADDVLFSIKRKFETPTSVVPFVSAPALTDPDTQVTVIDESTVSITISDPGYGFTLLSMLANQPYNIYDSTVLLEHATDDDPYAVEWSETNASYGFGAYELTDYTPGEQMVYTANPGYVLGEPEITTIVQRVVPDAGQRANLVRSGDAQIATQLRPADQVDLADSGAAQIFTVPTNAYVYIPLLTTAEPFDDPEVRRAFSMAIPYDDIIDDVYRGRLDPVGSILSEDAPGFDGEGLAAPEHDPAQAQEILEAAGYTEPVEFTLTVNSAVPDLEETAVLIQSAAADAGFDVTVDSVNSAVFQEGLAAKTFQASMGRDYAIVQSPPYVLALFYTPGSPLNWPNYETPEFSAALAEGNAVGDPLTPEAGAWWNEAQRILQTDLPTIYVGYVQPLNAFGNDVGGYVFRTDNVIDYSQLTRETE</sequence>
<keyword evidence="8" id="KW-1185">Reference proteome</keyword>
<accession>A0ABZ0V847</accession>
<evidence type="ECO:0000313" key="8">
    <source>
        <dbReference type="Proteomes" id="UP001324533"/>
    </source>
</evidence>
<dbReference type="PANTHER" id="PTHR30290">
    <property type="entry name" value="PERIPLASMIC BINDING COMPONENT OF ABC TRANSPORTER"/>
    <property type="match status" value="1"/>
</dbReference>
<dbReference type="EMBL" id="CP139779">
    <property type="protein sequence ID" value="WQB69777.1"/>
    <property type="molecule type" value="Genomic_DNA"/>
</dbReference>
<dbReference type="Pfam" id="PF00496">
    <property type="entry name" value="SBP_bac_5"/>
    <property type="match status" value="1"/>
</dbReference>
<dbReference type="InterPro" id="IPR000914">
    <property type="entry name" value="SBP_5_dom"/>
</dbReference>
<evidence type="ECO:0000259" key="6">
    <source>
        <dbReference type="Pfam" id="PF00496"/>
    </source>
</evidence>